<accession>A0A6L2KUM0</accession>
<dbReference type="EMBL" id="BKCJ010003014">
    <property type="protein sequence ID" value="GEU52430.1"/>
    <property type="molecule type" value="Genomic_DNA"/>
</dbReference>
<feature type="region of interest" description="Disordered" evidence="1">
    <location>
        <begin position="46"/>
        <end position="88"/>
    </location>
</feature>
<protein>
    <submittedName>
        <fullName evidence="2">Uncharacterized protein</fullName>
    </submittedName>
</protein>
<evidence type="ECO:0000313" key="2">
    <source>
        <dbReference type="EMBL" id="GEU52430.1"/>
    </source>
</evidence>
<feature type="compositionally biased region" description="Basic and acidic residues" evidence="1">
    <location>
        <begin position="79"/>
        <end position="88"/>
    </location>
</feature>
<gene>
    <name evidence="2" type="ORF">Tci_024408</name>
</gene>
<comment type="caution">
    <text evidence="2">The sequence shown here is derived from an EMBL/GenBank/DDBJ whole genome shotgun (WGS) entry which is preliminary data.</text>
</comment>
<feature type="compositionally biased region" description="Basic and acidic residues" evidence="1">
    <location>
        <begin position="46"/>
        <end position="60"/>
    </location>
</feature>
<sequence length="122" mass="13764">MCTYLKNMAHYKHNQLTSKSFEEIQMLFNNTIKSIEAFVPMDTALVKDSEKSSESSEKVAKSSGGAESSKRAASNLEQGDTKRQRIEEENEYAELKRCLEIIPDADDDVTIEATPYLLNLQP</sequence>
<evidence type="ECO:0000256" key="1">
    <source>
        <dbReference type="SAM" id="MobiDB-lite"/>
    </source>
</evidence>
<dbReference type="AlphaFoldDB" id="A0A6L2KUM0"/>
<organism evidence="2">
    <name type="scientific">Tanacetum cinerariifolium</name>
    <name type="common">Dalmatian daisy</name>
    <name type="synonym">Chrysanthemum cinerariifolium</name>
    <dbReference type="NCBI Taxonomy" id="118510"/>
    <lineage>
        <taxon>Eukaryota</taxon>
        <taxon>Viridiplantae</taxon>
        <taxon>Streptophyta</taxon>
        <taxon>Embryophyta</taxon>
        <taxon>Tracheophyta</taxon>
        <taxon>Spermatophyta</taxon>
        <taxon>Magnoliopsida</taxon>
        <taxon>eudicotyledons</taxon>
        <taxon>Gunneridae</taxon>
        <taxon>Pentapetalae</taxon>
        <taxon>asterids</taxon>
        <taxon>campanulids</taxon>
        <taxon>Asterales</taxon>
        <taxon>Asteraceae</taxon>
        <taxon>Asteroideae</taxon>
        <taxon>Anthemideae</taxon>
        <taxon>Anthemidinae</taxon>
        <taxon>Tanacetum</taxon>
    </lineage>
</organism>
<reference evidence="2" key="1">
    <citation type="journal article" date="2019" name="Sci. Rep.">
        <title>Draft genome of Tanacetum cinerariifolium, the natural source of mosquito coil.</title>
        <authorList>
            <person name="Yamashiro T."/>
            <person name="Shiraishi A."/>
            <person name="Satake H."/>
            <person name="Nakayama K."/>
        </authorList>
    </citation>
    <scope>NUCLEOTIDE SEQUENCE</scope>
</reference>
<name>A0A6L2KUM0_TANCI</name>
<proteinExistence type="predicted"/>